<reference evidence="1 2" key="1">
    <citation type="journal article" date="2024" name="G3 (Bethesda)">
        <title>Genome assembly of Hibiscus sabdariffa L. provides insights into metabolisms of medicinal natural products.</title>
        <authorList>
            <person name="Kim T."/>
        </authorList>
    </citation>
    <scope>NUCLEOTIDE SEQUENCE [LARGE SCALE GENOMIC DNA]</scope>
    <source>
        <strain evidence="1">TK-2024</strain>
        <tissue evidence="1">Old leaves</tissue>
    </source>
</reference>
<sequence length="101" mass="11736">MWPLGVSQDVMKSGLINRIRGRFWFGSPLFFTNALLEKDMCPIVQDFRELLALQYHHSRLFDDYYVQRGYLRLCCEKLAKEFVKACSRPLDTRQAAGVTSA</sequence>
<dbReference type="EMBL" id="JBBPBN010000055">
    <property type="protein sequence ID" value="KAK8990097.1"/>
    <property type="molecule type" value="Genomic_DNA"/>
</dbReference>
<evidence type="ECO:0000313" key="2">
    <source>
        <dbReference type="Proteomes" id="UP001396334"/>
    </source>
</evidence>
<dbReference type="Proteomes" id="UP001396334">
    <property type="component" value="Unassembled WGS sequence"/>
</dbReference>
<proteinExistence type="predicted"/>
<protein>
    <submittedName>
        <fullName evidence="1">Uncharacterized protein</fullName>
    </submittedName>
</protein>
<organism evidence="1 2">
    <name type="scientific">Hibiscus sabdariffa</name>
    <name type="common">roselle</name>
    <dbReference type="NCBI Taxonomy" id="183260"/>
    <lineage>
        <taxon>Eukaryota</taxon>
        <taxon>Viridiplantae</taxon>
        <taxon>Streptophyta</taxon>
        <taxon>Embryophyta</taxon>
        <taxon>Tracheophyta</taxon>
        <taxon>Spermatophyta</taxon>
        <taxon>Magnoliopsida</taxon>
        <taxon>eudicotyledons</taxon>
        <taxon>Gunneridae</taxon>
        <taxon>Pentapetalae</taxon>
        <taxon>rosids</taxon>
        <taxon>malvids</taxon>
        <taxon>Malvales</taxon>
        <taxon>Malvaceae</taxon>
        <taxon>Malvoideae</taxon>
        <taxon>Hibiscus</taxon>
    </lineage>
</organism>
<name>A0ABR2PNP6_9ROSI</name>
<gene>
    <name evidence="1" type="ORF">V6N11_008613</name>
</gene>
<keyword evidence="2" id="KW-1185">Reference proteome</keyword>
<evidence type="ECO:0000313" key="1">
    <source>
        <dbReference type="EMBL" id="KAK8990097.1"/>
    </source>
</evidence>
<accession>A0ABR2PNP6</accession>
<comment type="caution">
    <text evidence="1">The sequence shown here is derived from an EMBL/GenBank/DDBJ whole genome shotgun (WGS) entry which is preliminary data.</text>
</comment>